<feature type="coiled-coil region" evidence="7">
    <location>
        <begin position="365"/>
        <end position="427"/>
    </location>
</feature>
<dbReference type="Proteomes" id="UP000410492">
    <property type="component" value="Unassembled WGS sequence"/>
</dbReference>
<dbReference type="GO" id="GO:0072686">
    <property type="term" value="C:mitotic spindle"/>
    <property type="evidence" value="ECO:0007669"/>
    <property type="project" value="TreeGrafter"/>
</dbReference>
<dbReference type="InterPro" id="IPR008672">
    <property type="entry name" value="Mad1"/>
</dbReference>
<dbReference type="Pfam" id="PF05557">
    <property type="entry name" value="MAD"/>
    <property type="match status" value="1"/>
</dbReference>
<gene>
    <name evidence="8" type="ORF">CALMAC_LOCUS10032</name>
</gene>
<evidence type="ECO:0000256" key="1">
    <source>
        <dbReference type="ARBA" id="ARBA00004123"/>
    </source>
</evidence>
<dbReference type="GO" id="GO:0051315">
    <property type="term" value="P:attachment of mitotic spindle microtubules to kinetochore"/>
    <property type="evidence" value="ECO:0007669"/>
    <property type="project" value="TreeGrafter"/>
</dbReference>
<evidence type="ECO:0000256" key="5">
    <source>
        <dbReference type="ARBA" id="ARBA00023242"/>
    </source>
</evidence>
<evidence type="ECO:0000313" key="8">
    <source>
        <dbReference type="EMBL" id="VEN48668.1"/>
    </source>
</evidence>
<evidence type="ECO:0000256" key="2">
    <source>
        <dbReference type="ARBA" id="ARBA00008029"/>
    </source>
</evidence>
<sequence length="729" mass="84937">MGDTVNDTILDMVKNLKSTVEIRRSTQEFISLKRSVSSINSNDSSIEEATPVKRLKRESQMDLSYIGSPREMRRLRADLLEARNTIKALESRISHMHCVQKEMQLMFDEENQVLKRQNEYNNRTIEGLENQLQSIRKRESELKADLIKVNEKYNLLKMKTSDQIEKLEKTVEEFKEESRQLMSEEHSAVPKLERKIAALETMLEAAQEDAEAQKKLAAELEKRLSEHNASDRNLEQKEQALQRARLQIKELEYAKETFLEYQEQAKTQAHKLAHYAELEKENALLKEDNARIRDAIQNKLLLEEEVNDLKNRLIKYKEQEKKLVELQAQESQNARYLSEWHAVARGICESTDSDAALPHLLRSAVERLQTQELALTSEKVELESQLKTALYEAKVAKSEVEKNQKLIAELKATGEQKQNLIHRMQKKLLLVSRERDSYRLQLDSYERDLTMCVNTSTTGTAANQLQSQKERIENLEKIVEGYRDMVSKLENDLQTIQPIQSDVVPVRADQIARLQNEIRQLKNENDKLRDKKDELEMQLESYVVGQDSLRGGEVLHLANNPLTDCIAQRESYIEKLEQDVERLKKKIKNLEKGFETSKLSDTILNPQEVNALKEQLKAQESQAQMLKEYFKSQMQEFRNVIYMLLGYKIDRTQALYKLRSMYAERSEDHLCFQVNKEGELNLLENEYSATLEEMINLHLRHQKSIPVFLSAITMDLFNSKTMTKTIQIE</sequence>
<comment type="similarity">
    <text evidence="2">Belongs to the MAD1 family.</text>
</comment>
<dbReference type="GO" id="GO:0000776">
    <property type="term" value="C:kinetochore"/>
    <property type="evidence" value="ECO:0007669"/>
    <property type="project" value="TreeGrafter"/>
</dbReference>
<proteinExistence type="inferred from homology"/>
<reference evidence="8 9" key="1">
    <citation type="submission" date="2019-01" db="EMBL/GenBank/DDBJ databases">
        <authorList>
            <person name="Sayadi A."/>
        </authorList>
    </citation>
    <scope>NUCLEOTIDE SEQUENCE [LARGE SCALE GENOMIC DNA]</scope>
</reference>
<organism evidence="8 9">
    <name type="scientific">Callosobruchus maculatus</name>
    <name type="common">Southern cowpea weevil</name>
    <name type="synonym">Pulse bruchid</name>
    <dbReference type="NCBI Taxonomy" id="64391"/>
    <lineage>
        <taxon>Eukaryota</taxon>
        <taxon>Metazoa</taxon>
        <taxon>Ecdysozoa</taxon>
        <taxon>Arthropoda</taxon>
        <taxon>Hexapoda</taxon>
        <taxon>Insecta</taxon>
        <taxon>Pterygota</taxon>
        <taxon>Neoptera</taxon>
        <taxon>Endopterygota</taxon>
        <taxon>Coleoptera</taxon>
        <taxon>Polyphaga</taxon>
        <taxon>Cucujiformia</taxon>
        <taxon>Chrysomeloidea</taxon>
        <taxon>Chrysomelidae</taxon>
        <taxon>Bruchinae</taxon>
        <taxon>Bruchini</taxon>
        <taxon>Callosobruchus</taxon>
    </lineage>
</organism>
<keyword evidence="7" id="KW-0175">Coiled coil</keyword>
<name>A0A653CLV0_CALMS</name>
<dbReference type="PANTHER" id="PTHR23168:SF0">
    <property type="entry name" value="MITOTIC SPINDLE ASSEMBLY CHECKPOINT PROTEIN MAD1"/>
    <property type="match status" value="1"/>
</dbReference>
<evidence type="ECO:0008006" key="10">
    <source>
        <dbReference type="Google" id="ProtNLM"/>
    </source>
</evidence>
<evidence type="ECO:0000313" key="9">
    <source>
        <dbReference type="Proteomes" id="UP000410492"/>
    </source>
</evidence>
<dbReference type="Gene3D" id="1.20.5.170">
    <property type="match status" value="1"/>
</dbReference>
<dbReference type="GO" id="GO:0007094">
    <property type="term" value="P:mitotic spindle assembly checkpoint signaling"/>
    <property type="evidence" value="ECO:0007669"/>
    <property type="project" value="InterPro"/>
</dbReference>
<dbReference type="SUPFAM" id="SSF75704">
    <property type="entry name" value="Mitotic arrest deficient-like 1, Mad1"/>
    <property type="match status" value="1"/>
</dbReference>
<keyword evidence="6" id="KW-0131">Cell cycle</keyword>
<evidence type="ECO:0000256" key="4">
    <source>
        <dbReference type="ARBA" id="ARBA00022776"/>
    </source>
</evidence>
<comment type="subcellular location">
    <subcellularLocation>
        <location evidence="1">Nucleus</location>
    </subcellularLocation>
</comment>
<dbReference type="Gene3D" id="3.30.457.60">
    <property type="match status" value="1"/>
</dbReference>
<keyword evidence="4" id="KW-0498">Mitosis</keyword>
<evidence type="ECO:0000256" key="6">
    <source>
        <dbReference type="ARBA" id="ARBA00023306"/>
    </source>
</evidence>
<dbReference type="Gene3D" id="6.10.250.90">
    <property type="match status" value="1"/>
</dbReference>
<keyword evidence="5" id="KW-0539">Nucleus</keyword>
<feature type="coiled-coil region" evidence="7">
    <location>
        <begin position="465"/>
        <end position="629"/>
    </location>
</feature>
<accession>A0A653CLV0</accession>
<evidence type="ECO:0000256" key="7">
    <source>
        <dbReference type="SAM" id="Coils"/>
    </source>
</evidence>
<dbReference type="GO" id="GO:0051301">
    <property type="term" value="P:cell division"/>
    <property type="evidence" value="ECO:0007669"/>
    <property type="project" value="UniProtKB-KW"/>
</dbReference>
<evidence type="ECO:0000256" key="3">
    <source>
        <dbReference type="ARBA" id="ARBA00022618"/>
    </source>
</evidence>
<dbReference type="FunFam" id="3.30.457.60:FF:000002">
    <property type="entry name" value="Mitotic spindle assembly checkpoint protein MAD1"/>
    <property type="match status" value="1"/>
</dbReference>
<dbReference type="PANTHER" id="PTHR23168">
    <property type="entry name" value="MITOTIC SPINDLE ASSEMBLY CHECKPOINT PROTEIN MAD1 MITOTIC ARREST DEFICIENT-LIKE PROTEIN 1"/>
    <property type="match status" value="1"/>
</dbReference>
<keyword evidence="9" id="KW-1185">Reference proteome</keyword>
<feature type="coiled-coil region" evidence="7">
    <location>
        <begin position="72"/>
        <end position="329"/>
    </location>
</feature>
<dbReference type="OrthoDB" id="331602at2759"/>
<dbReference type="GO" id="GO:0005635">
    <property type="term" value="C:nuclear envelope"/>
    <property type="evidence" value="ECO:0007669"/>
    <property type="project" value="TreeGrafter"/>
</dbReference>
<protein>
    <recommendedName>
        <fullName evidence="10">Mitotic spindle assembly checkpoint protein MAD1</fullName>
    </recommendedName>
</protein>
<dbReference type="AlphaFoldDB" id="A0A653CLV0"/>
<keyword evidence="3" id="KW-0132">Cell division</keyword>
<dbReference type="EMBL" id="CAACVG010008140">
    <property type="protein sequence ID" value="VEN48668.1"/>
    <property type="molecule type" value="Genomic_DNA"/>
</dbReference>